<dbReference type="EMBL" id="AJWZ01010989">
    <property type="protein sequence ID" value="EKC46873.1"/>
    <property type="molecule type" value="Genomic_DNA"/>
</dbReference>
<name>K1RNA4_9ZZZZ</name>
<dbReference type="SUPFAM" id="SSF46785">
    <property type="entry name" value="Winged helix' DNA-binding domain"/>
    <property type="match status" value="1"/>
</dbReference>
<comment type="caution">
    <text evidence="3">The sequence shown here is derived from an EMBL/GenBank/DDBJ whole genome shotgun (WGS) entry which is preliminary data.</text>
</comment>
<dbReference type="InterPro" id="IPR036388">
    <property type="entry name" value="WH-like_DNA-bd_sf"/>
</dbReference>
<dbReference type="InterPro" id="IPR015797">
    <property type="entry name" value="NUDIX_hydrolase-like_dom_sf"/>
</dbReference>
<dbReference type="PANTHER" id="PTHR43736:SF4">
    <property type="entry name" value="SLR1690 PROTEIN"/>
    <property type="match status" value="1"/>
</dbReference>
<dbReference type="CDD" id="cd18873">
    <property type="entry name" value="NUDIX_NadM_like"/>
    <property type="match status" value="1"/>
</dbReference>
<dbReference type="Gene3D" id="3.90.79.10">
    <property type="entry name" value="Nucleoside Triphosphate Pyrophosphohydrolase"/>
    <property type="match status" value="1"/>
</dbReference>
<gene>
    <name evidence="3" type="ORF">OBE_16005</name>
</gene>
<dbReference type="InterPro" id="IPR000086">
    <property type="entry name" value="NUDIX_hydrolase_dom"/>
</dbReference>
<dbReference type="PIRSF" id="PIRSF019423">
    <property type="entry name" value="NMN_biosyn"/>
    <property type="match status" value="1"/>
</dbReference>
<proteinExistence type="predicted"/>
<dbReference type="AlphaFoldDB" id="K1RNA4"/>
<dbReference type="Gene3D" id="1.10.10.10">
    <property type="entry name" value="Winged helix-like DNA-binding domain superfamily/Winged helix DNA-binding domain"/>
    <property type="match status" value="1"/>
</dbReference>
<feature type="domain" description="Nudix hydrolase" evidence="1">
    <location>
        <begin position="47"/>
        <end position="145"/>
    </location>
</feature>
<dbReference type="InterPro" id="IPR054105">
    <property type="entry name" value="WHD_NrtR"/>
</dbReference>
<evidence type="ECO:0000259" key="2">
    <source>
        <dbReference type="Pfam" id="PF21906"/>
    </source>
</evidence>
<protein>
    <submittedName>
        <fullName evidence="3">ADP-ribose pyrophosphatase</fullName>
    </submittedName>
</protein>
<dbReference type="PANTHER" id="PTHR43736">
    <property type="entry name" value="ADP-RIBOSE PYROPHOSPHATASE"/>
    <property type="match status" value="1"/>
</dbReference>
<reference evidence="3" key="1">
    <citation type="journal article" date="2013" name="Environ. Microbiol.">
        <title>Microbiota from the distal guts of lean and obese adolescents exhibit partial functional redundancy besides clear differences in community structure.</title>
        <authorList>
            <person name="Ferrer M."/>
            <person name="Ruiz A."/>
            <person name="Lanza F."/>
            <person name="Haange S.B."/>
            <person name="Oberbach A."/>
            <person name="Till H."/>
            <person name="Bargiela R."/>
            <person name="Campoy C."/>
            <person name="Segura M.T."/>
            <person name="Richter M."/>
            <person name="von Bergen M."/>
            <person name="Seifert J."/>
            <person name="Suarez A."/>
        </authorList>
    </citation>
    <scope>NUCLEOTIDE SEQUENCE</scope>
</reference>
<accession>K1RNA4</accession>
<dbReference type="InterPro" id="IPR011213">
    <property type="entry name" value="NMN_biosyn"/>
</dbReference>
<feature type="domain" description="NrtR DNA-binding winged helix" evidence="2">
    <location>
        <begin position="213"/>
        <end position="270"/>
    </location>
</feature>
<evidence type="ECO:0000313" key="3">
    <source>
        <dbReference type="EMBL" id="EKC46873.1"/>
    </source>
</evidence>
<evidence type="ECO:0000259" key="1">
    <source>
        <dbReference type="Pfam" id="PF00293"/>
    </source>
</evidence>
<dbReference type="Pfam" id="PF21906">
    <property type="entry name" value="WHD_NrtR"/>
    <property type="match status" value="1"/>
</dbReference>
<organism evidence="3">
    <name type="scientific">human gut metagenome</name>
    <dbReference type="NCBI Taxonomy" id="408170"/>
    <lineage>
        <taxon>unclassified sequences</taxon>
        <taxon>metagenomes</taxon>
        <taxon>organismal metagenomes</taxon>
    </lineage>
</organism>
<sequence>MSIYKTEEEFLKHYDSSAFEKLSMTSDILLISVSSEEKENYRKTDKKMMSILLVKRTDFPYKDKWCLPGGFLNPKTETLEECAKRVLKSETNLSDIYLEQLYTYDAINRDPRLRVVSTSYIALVDKNRLSKDLNPNASWFDITLIEEKDGVVDIILDNKTEVLHLQIKKTLREKTTDRYQFSTKKNTLAFDHDLVVLSGIERIKNKLNYTDIVFNMMPEYFTLGELQNVYEVILGKKLLAPAFRRIIKDKVQKTNKQTSGDGHRPSTLFKYKRNI</sequence>
<dbReference type="SUPFAM" id="SSF55811">
    <property type="entry name" value="Nudix"/>
    <property type="match status" value="1"/>
</dbReference>
<dbReference type="InterPro" id="IPR036390">
    <property type="entry name" value="WH_DNA-bd_sf"/>
</dbReference>
<dbReference type="Pfam" id="PF00293">
    <property type="entry name" value="NUDIX"/>
    <property type="match status" value="1"/>
</dbReference>